<accession>A0A7J5YPF9</accession>
<feature type="transmembrane region" description="Helical" evidence="2">
    <location>
        <begin position="7"/>
        <end position="29"/>
    </location>
</feature>
<feature type="region of interest" description="Disordered" evidence="1">
    <location>
        <begin position="188"/>
        <end position="242"/>
    </location>
</feature>
<organism evidence="3 4">
    <name type="scientific">Dissostichus mawsoni</name>
    <name type="common">Antarctic cod</name>
    <dbReference type="NCBI Taxonomy" id="36200"/>
    <lineage>
        <taxon>Eukaryota</taxon>
        <taxon>Metazoa</taxon>
        <taxon>Chordata</taxon>
        <taxon>Craniata</taxon>
        <taxon>Vertebrata</taxon>
        <taxon>Euteleostomi</taxon>
        <taxon>Actinopterygii</taxon>
        <taxon>Neopterygii</taxon>
        <taxon>Teleostei</taxon>
        <taxon>Neoteleostei</taxon>
        <taxon>Acanthomorphata</taxon>
        <taxon>Eupercaria</taxon>
        <taxon>Perciformes</taxon>
        <taxon>Notothenioidei</taxon>
        <taxon>Nototheniidae</taxon>
        <taxon>Dissostichus</taxon>
    </lineage>
</organism>
<feature type="region of interest" description="Disordered" evidence="1">
    <location>
        <begin position="36"/>
        <end position="70"/>
    </location>
</feature>
<comment type="caution">
    <text evidence="3">The sequence shown here is derived from an EMBL/GenBank/DDBJ whole genome shotgun (WGS) entry which is preliminary data.</text>
</comment>
<dbReference type="AlphaFoldDB" id="A0A7J5YPF9"/>
<evidence type="ECO:0000256" key="1">
    <source>
        <dbReference type="SAM" id="MobiDB-lite"/>
    </source>
</evidence>
<dbReference type="EMBL" id="JAAKFY010000011">
    <property type="protein sequence ID" value="KAF3850158.1"/>
    <property type="molecule type" value="Genomic_DNA"/>
</dbReference>
<evidence type="ECO:0000313" key="3">
    <source>
        <dbReference type="EMBL" id="KAF3850158.1"/>
    </source>
</evidence>
<evidence type="ECO:0000313" key="4">
    <source>
        <dbReference type="Proteomes" id="UP000518266"/>
    </source>
</evidence>
<keyword evidence="2" id="KW-0472">Membrane</keyword>
<keyword evidence="4" id="KW-1185">Reference proteome</keyword>
<keyword evidence="2" id="KW-1133">Transmembrane helix</keyword>
<reference evidence="3 4" key="1">
    <citation type="submission" date="2020-03" db="EMBL/GenBank/DDBJ databases">
        <title>Dissostichus mawsoni Genome sequencing and assembly.</title>
        <authorList>
            <person name="Park H."/>
        </authorList>
    </citation>
    <scope>NUCLEOTIDE SEQUENCE [LARGE SCALE GENOMIC DNA]</scope>
    <source>
        <strain evidence="3">DM0001</strain>
        <tissue evidence="3">Muscle</tissue>
    </source>
</reference>
<keyword evidence="2" id="KW-0812">Transmembrane</keyword>
<feature type="compositionally biased region" description="Basic and acidic residues" evidence="1">
    <location>
        <begin position="219"/>
        <end position="228"/>
    </location>
</feature>
<dbReference type="Proteomes" id="UP000518266">
    <property type="component" value="Unassembled WGS sequence"/>
</dbReference>
<sequence>MMKRSELFLVSLCPVVDVFILWWCKALLWKQAEPLNSHPQVTGGGKGRPQVDGKFTGPHYQKRPRPVVNSSAVDAKRGAVDNANLPERLKEDSWRSRTPWWARGTPLGSPSMGPRPSSFFMVFATLATSPEEHILGQQAHEVAGCVGVDAERRDGDPDVQGVVAAGLGVGQSSAVLVGVHQRAVLLRQGQSHHHGGTTHQSRLGGGGGGGRQVEAEEEKQERLIRSENNESTDSVCAGDNEP</sequence>
<evidence type="ECO:0000256" key="2">
    <source>
        <dbReference type="SAM" id="Phobius"/>
    </source>
</evidence>
<proteinExistence type="predicted"/>
<protein>
    <submittedName>
        <fullName evidence="3">Uncharacterized protein</fullName>
    </submittedName>
</protein>
<gene>
    <name evidence="3" type="ORF">F7725_019877</name>
</gene>
<name>A0A7J5YPF9_DISMA</name>